<evidence type="ECO:0000313" key="15">
    <source>
        <dbReference type="Proteomes" id="UP000198520"/>
    </source>
</evidence>
<dbReference type="STRING" id="285351.SAMN04488035_0827"/>
<comment type="function">
    <text evidence="1">Responsible for the formation of the pyrimidine heterocycle in the thiamine biosynthesis pathway. Catalyzes the formation of hydroxymethylpyrimidine phosphate (HMP-P) from histidine and pyridoxal phosphate (PLP). The protein uses PLP and the active site histidine to form HMP-P, generating an inactive enzyme. The enzyme can only undergo a single turnover, which suggests it is a suicide enzyme.</text>
</comment>
<dbReference type="OrthoDB" id="174578at2"/>
<evidence type="ECO:0000256" key="11">
    <source>
        <dbReference type="ARBA" id="ARBA00048179"/>
    </source>
</evidence>
<feature type="chain" id="PRO_5038489745" description="Thiamine pyrimidine synthase" evidence="12">
    <location>
        <begin position="21"/>
        <end position="380"/>
    </location>
</feature>
<dbReference type="SUPFAM" id="SSF53850">
    <property type="entry name" value="Periplasmic binding protein-like II"/>
    <property type="match status" value="1"/>
</dbReference>
<dbReference type="AlphaFoldDB" id="A0A1I2E0C3"/>
<evidence type="ECO:0000256" key="10">
    <source>
        <dbReference type="ARBA" id="ARBA00033171"/>
    </source>
</evidence>
<dbReference type="GO" id="GO:0016740">
    <property type="term" value="F:transferase activity"/>
    <property type="evidence" value="ECO:0007669"/>
    <property type="project" value="UniProtKB-KW"/>
</dbReference>
<keyword evidence="9" id="KW-0408">Iron</keyword>
<dbReference type="InterPro" id="IPR027939">
    <property type="entry name" value="NMT1/THI5"/>
</dbReference>
<name>A0A1I2E0C3_9MICO</name>
<dbReference type="PANTHER" id="PTHR31528">
    <property type="entry name" value="4-AMINO-5-HYDROXYMETHYL-2-METHYLPYRIMIDINE PHOSPHATE SYNTHASE THI11-RELATED"/>
    <property type="match status" value="1"/>
</dbReference>
<evidence type="ECO:0000256" key="2">
    <source>
        <dbReference type="ARBA" id="ARBA00004948"/>
    </source>
</evidence>
<evidence type="ECO:0000256" key="1">
    <source>
        <dbReference type="ARBA" id="ARBA00003469"/>
    </source>
</evidence>
<keyword evidence="6" id="KW-0479">Metal-binding</keyword>
<comment type="catalytic activity">
    <reaction evidence="11">
        <text>N(6)-(pyridoxal phosphate)-L-lysyl-[4-amino-5-hydroxymethyl-2-methylpyrimidine phosphate synthase] + L-histidyl-[4-amino-5-hydroxymethyl-2-methylpyrimidine phosphate synthase] + 2 Fe(3+) + 4 H2O = L-lysyl-[4-amino-5-hydroxymethyl-2-methylpyrimidine phosphate synthase] + (2S)-2-amino-5-hydroxy-4-oxopentanoyl-[4-amino-5-hydroxymethyl-2-methylpyrimidine phosphate synthase] + 4-amino-2-methyl-5-(phosphooxymethyl)pyrimidine + 3-oxopropanoate + 2 Fe(2+) + 2 H(+)</text>
        <dbReference type="Rhea" id="RHEA:65756"/>
        <dbReference type="Rhea" id="RHEA-COMP:16892"/>
        <dbReference type="Rhea" id="RHEA-COMP:16893"/>
        <dbReference type="Rhea" id="RHEA-COMP:16894"/>
        <dbReference type="Rhea" id="RHEA-COMP:16895"/>
        <dbReference type="ChEBI" id="CHEBI:15377"/>
        <dbReference type="ChEBI" id="CHEBI:15378"/>
        <dbReference type="ChEBI" id="CHEBI:29033"/>
        <dbReference type="ChEBI" id="CHEBI:29034"/>
        <dbReference type="ChEBI" id="CHEBI:29969"/>
        <dbReference type="ChEBI" id="CHEBI:29979"/>
        <dbReference type="ChEBI" id="CHEBI:33190"/>
        <dbReference type="ChEBI" id="CHEBI:58354"/>
        <dbReference type="ChEBI" id="CHEBI:143915"/>
        <dbReference type="ChEBI" id="CHEBI:157692"/>
    </reaction>
    <physiologicalReaction direction="left-to-right" evidence="11">
        <dbReference type="Rhea" id="RHEA:65757"/>
    </physiologicalReaction>
</comment>
<evidence type="ECO:0000256" key="9">
    <source>
        <dbReference type="ARBA" id="ARBA00023004"/>
    </source>
</evidence>
<keyword evidence="5" id="KW-0808">Transferase</keyword>
<feature type="signal peptide" evidence="12">
    <location>
        <begin position="1"/>
        <end position="20"/>
    </location>
</feature>
<reference evidence="15" key="1">
    <citation type="submission" date="2016-10" db="EMBL/GenBank/DDBJ databases">
        <authorList>
            <person name="Varghese N."/>
            <person name="Submissions S."/>
        </authorList>
    </citation>
    <scope>NUCLEOTIDE SEQUENCE [LARGE SCALE GENOMIC DNA]</scope>
    <source>
        <strain evidence="15">DSM 19083</strain>
    </source>
</reference>
<keyword evidence="12" id="KW-0732">Signal</keyword>
<evidence type="ECO:0000256" key="4">
    <source>
        <dbReference type="ARBA" id="ARBA00011738"/>
    </source>
</evidence>
<dbReference type="PROSITE" id="PS51257">
    <property type="entry name" value="PROKAR_LIPOPROTEIN"/>
    <property type="match status" value="1"/>
</dbReference>
<dbReference type="Gene3D" id="3.40.190.10">
    <property type="entry name" value="Periplasmic binding protein-like II"/>
    <property type="match status" value="2"/>
</dbReference>
<evidence type="ECO:0000256" key="7">
    <source>
        <dbReference type="ARBA" id="ARBA00022898"/>
    </source>
</evidence>
<comment type="pathway">
    <text evidence="2">Cofactor biosynthesis; thiamine diphosphate biosynthesis.</text>
</comment>
<dbReference type="Pfam" id="PF09084">
    <property type="entry name" value="NMT1"/>
    <property type="match status" value="1"/>
</dbReference>
<proteinExistence type="inferred from homology"/>
<comment type="subunit">
    <text evidence="4">Homodimer.</text>
</comment>
<evidence type="ECO:0000313" key="14">
    <source>
        <dbReference type="EMBL" id="SFE86139.1"/>
    </source>
</evidence>
<dbReference type="InterPro" id="IPR015168">
    <property type="entry name" value="SsuA/THI5"/>
</dbReference>
<dbReference type="EMBL" id="FONZ01000001">
    <property type="protein sequence ID" value="SFE86139.1"/>
    <property type="molecule type" value="Genomic_DNA"/>
</dbReference>
<sequence>MTRTIWKATAAALTAGLLLAACSDGGEETAPAASGSAGELTPVKLQLQWLTQAQFAGYYAALDQGYYEAEGLDVEILPSGGDIVPQDALAQGEVDYAIAWVPKVLGSIEQGAGVTNVAQIFERSATLQVAFADSGIESVADLEGKTIGSWGYGNEWELFAGLNKAGVTDFELVTQAFDMLGLLNGDIDAAQAMTYNEYAQLLEAENPETGELYQPEDFTVIDWNVEGTAMLQDAIWADTERLESDAAYEETTVKFLKASLKGWAYARDNAQAAADIVTAAGSTLGTSHQLWMTNETNKLLWPSTTGGVGTIDEAAWDATVAMAMETVNETGASIISAQPPASAYTNEYVEQALSELTAEGVDVVGEGWSPIEVTLNAGGA</sequence>
<evidence type="ECO:0000259" key="13">
    <source>
        <dbReference type="Pfam" id="PF09084"/>
    </source>
</evidence>
<evidence type="ECO:0000256" key="5">
    <source>
        <dbReference type="ARBA" id="ARBA00022679"/>
    </source>
</evidence>
<evidence type="ECO:0000256" key="6">
    <source>
        <dbReference type="ARBA" id="ARBA00022723"/>
    </source>
</evidence>
<feature type="domain" description="SsuA/THI5-like" evidence="13">
    <location>
        <begin position="53"/>
        <end position="273"/>
    </location>
</feature>
<comment type="similarity">
    <text evidence="3">Belongs to the NMT1/THI5 family.</text>
</comment>
<evidence type="ECO:0000256" key="12">
    <source>
        <dbReference type="SAM" id="SignalP"/>
    </source>
</evidence>
<dbReference type="GO" id="GO:0046872">
    <property type="term" value="F:metal ion binding"/>
    <property type="evidence" value="ECO:0007669"/>
    <property type="project" value="UniProtKB-KW"/>
</dbReference>
<protein>
    <recommendedName>
        <fullName evidence="10">Thiamine pyrimidine synthase</fullName>
    </recommendedName>
</protein>
<organism evidence="14 15">
    <name type="scientific">Flavimobilis marinus</name>
    <dbReference type="NCBI Taxonomy" id="285351"/>
    <lineage>
        <taxon>Bacteria</taxon>
        <taxon>Bacillati</taxon>
        <taxon>Actinomycetota</taxon>
        <taxon>Actinomycetes</taxon>
        <taxon>Micrococcales</taxon>
        <taxon>Jonesiaceae</taxon>
        <taxon>Flavimobilis</taxon>
    </lineage>
</organism>
<keyword evidence="15" id="KW-1185">Reference proteome</keyword>
<accession>A0A1I2E0C3</accession>
<gene>
    <name evidence="14" type="ORF">SAMN04488035_0827</name>
</gene>
<dbReference type="PANTHER" id="PTHR31528:SF1">
    <property type="entry name" value="4-AMINO-5-HYDROXYMETHYL-2-METHYLPYRIMIDINE PHOSPHATE SYNTHASE THI11-RELATED"/>
    <property type="match status" value="1"/>
</dbReference>
<keyword evidence="7" id="KW-0663">Pyridoxal phosphate</keyword>
<keyword evidence="8" id="KW-0784">Thiamine biosynthesis</keyword>
<dbReference type="Proteomes" id="UP000198520">
    <property type="component" value="Unassembled WGS sequence"/>
</dbReference>
<dbReference type="GO" id="GO:0009228">
    <property type="term" value="P:thiamine biosynthetic process"/>
    <property type="evidence" value="ECO:0007669"/>
    <property type="project" value="UniProtKB-KW"/>
</dbReference>
<evidence type="ECO:0000256" key="8">
    <source>
        <dbReference type="ARBA" id="ARBA00022977"/>
    </source>
</evidence>
<dbReference type="RefSeq" id="WP_093375271.1">
    <property type="nucleotide sequence ID" value="NZ_BNAN01000001.1"/>
</dbReference>
<evidence type="ECO:0000256" key="3">
    <source>
        <dbReference type="ARBA" id="ARBA00009406"/>
    </source>
</evidence>